<reference evidence="1 2" key="1">
    <citation type="submission" date="2024-09" db="EMBL/GenBank/DDBJ databases">
        <authorList>
            <person name="Sun Q."/>
            <person name="Mori K."/>
        </authorList>
    </citation>
    <scope>NUCLEOTIDE SEQUENCE [LARGE SCALE GENOMIC DNA]</scope>
    <source>
        <strain evidence="1 2">JCM 3324</strain>
    </source>
</reference>
<sequence length="327" mass="35050">MKITLPLPATTTSRFIVAMEHLPFDPTSFIPWRIGSPYRRAAISAAAAGMLAVTHHTTQWRPAGAGLTDDERRRLRRTKQHLVVTSAAPPHRLPTAAQVARAAARAMAKECDGLLIDPLTASTILTCGRCSGEPTHFRLTDDWLSWDVQVHDAATCPPWDPADMGACDCLRVTSRGLRRFALPEITLDGAACAHNLCATNLLRTVANRLVTDHLSYLNAHPGAATRKIDDFLRIHPSDQPDGGLPFAVQLTPYDADAGELGRTGSIRRLKIGPTPGAGVVTCLKVGPPSGFTGSLNSWLCATQAPRHTTPGLGARDLGALETTRMAA</sequence>
<name>A0ABV5NDK5_9ACTN</name>
<dbReference type="EMBL" id="JBHMCF010000003">
    <property type="protein sequence ID" value="MFB9468380.1"/>
    <property type="molecule type" value="Genomic_DNA"/>
</dbReference>
<evidence type="ECO:0000313" key="2">
    <source>
        <dbReference type="Proteomes" id="UP001589568"/>
    </source>
</evidence>
<gene>
    <name evidence="1" type="ORF">ACFFR3_02610</name>
</gene>
<accession>A0ABV5NDK5</accession>
<keyword evidence="2" id="KW-1185">Reference proteome</keyword>
<dbReference type="Proteomes" id="UP001589568">
    <property type="component" value="Unassembled WGS sequence"/>
</dbReference>
<comment type="caution">
    <text evidence="1">The sequence shown here is derived from an EMBL/GenBank/DDBJ whole genome shotgun (WGS) entry which is preliminary data.</text>
</comment>
<dbReference type="RefSeq" id="WP_345397467.1">
    <property type="nucleotide sequence ID" value="NZ_BAAAXS010000001.1"/>
</dbReference>
<proteinExistence type="predicted"/>
<evidence type="ECO:0000313" key="1">
    <source>
        <dbReference type="EMBL" id="MFB9468380.1"/>
    </source>
</evidence>
<organism evidence="1 2">
    <name type="scientific">Nonomuraea salmonea</name>
    <dbReference type="NCBI Taxonomy" id="46181"/>
    <lineage>
        <taxon>Bacteria</taxon>
        <taxon>Bacillati</taxon>
        <taxon>Actinomycetota</taxon>
        <taxon>Actinomycetes</taxon>
        <taxon>Streptosporangiales</taxon>
        <taxon>Streptosporangiaceae</taxon>
        <taxon>Nonomuraea</taxon>
    </lineage>
</organism>
<protein>
    <submittedName>
        <fullName evidence="1">Uncharacterized protein</fullName>
    </submittedName>
</protein>